<keyword evidence="3" id="KW-1185">Reference proteome</keyword>
<sequence>MKKTLLLIAAAGLFSTAALAETVIVSPVEQTQIREYVVKQKTTAATLPADVRLSVGAVLPETVELHTVTGVPSASNYRYVVIDGRTVLVEPKTRKVVQIID</sequence>
<comment type="caution">
    <text evidence="2">The sequence shown here is derived from an EMBL/GenBank/DDBJ whole genome shotgun (WGS) entry which is preliminary data.</text>
</comment>
<evidence type="ECO:0000313" key="3">
    <source>
        <dbReference type="Proteomes" id="UP001274321"/>
    </source>
</evidence>
<dbReference type="Proteomes" id="UP001274321">
    <property type="component" value="Unassembled WGS sequence"/>
</dbReference>
<proteinExistence type="predicted"/>
<keyword evidence="1" id="KW-0732">Signal</keyword>
<organism evidence="2 3">
    <name type="scientific">Terrihabitans rhizophilus</name>
    <dbReference type="NCBI Taxonomy" id="3092662"/>
    <lineage>
        <taxon>Bacteria</taxon>
        <taxon>Pseudomonadati</taxon>
        <taxon>Pseudomonadota</taxon>
        <taxon>Alphaproteobacteria</taxon>
        <taxon>Hyphomicrobiales</taxon>
        <taxon>Terrihabitans</taxon>
    </lineage>
</organism>
<reference evidence="2 3" key="1">
    <citation type="submission" date="2023-11" db="EMBL/GenBank/DDBJ databases">
        <authorList>
            <person name="Bao R."/>
        </authorList>
    </citation>
    <scope>NUCLEOTIDE SEQUENCE [LARGE SCALE GENOMIC DNA]</scope>
    <source>
        <strain evidence="2 3">PJ23</strain>
    </source>
</reference>
<gene>
    <name evidence="2" type="ORF">SCD90_02520</name>
</gene>
<evidence type="ECO:0000256" key="1">
    <source>
        <dbReference type="SAM" id="SignalP"/>
    </source>
</evidence>
<dbReference type="RefSeq" id="WP_319843037.1">
    <property type="nucleotide sequence ID" value="NZ_JAXAFJ010000001.1"/>
</dbReference>
<evidence type="ECO:0000313" key="2">
    <source>
        <dbReference type="EMBL" id="MDX6804929.1"/>
    </source>
</evidence>
<protein>
    <submittedName>
        <fullName evidence="2">DUF1236 domain-containing protein</fullName>
    </submittedName>
</protein>
<feature type="signal peptide" evidence="1">
    <location>
        <begin position="1"/>
        <end position="20"/>
    </location>
</feature>
<dbReference type="InterPro" id="IPR009642">
    <property type="entry name" value="DUF1236"/>
</dbReference>
<accession>A0ABU4RJA4</accession>
<dbReference type="Gene3D" id="3.10.450.160">
    <property type="entry name" value="inner membrane protein cigr"/>
    <property type="match status" value="1"/>
</dbReference>
<name>A0ABU4RJA4_9HYPH</name>
<feature type="chain" id="PRO_5045372149" evidence="1">
    <location>
        <begin position="21"/>
        <end position="101"/>
    </location>
</feature>
<dbReference type="Pfam" id="PF06823">
    <property type="entry name" value="DUF1236"/>
    <property type="match status" value="1"/>
</dbReference>
<dbReference type="EMBL" id="JAXAFJ010000001">
    <property type="protein sequence ID" value="MDX6804929.1"/>
    <property type="molecule type" value="Genomic_DNA"/>
</dbReference>